<proteinExistence type="predicted"/>
<gene>
    <name evidence="1" type="ORF">AN396_07260</name>
</gene>
<keyword evidence="2" id="KW-1185">Reference proteome</keyword>
<sequence length="491" mass="51965">MNEDKKIIPFFKRTDIDAAAGQFFDGFSKVIVTISILLGTFGLSSDLVFGNVLPGIVAGIVLLNGGLWLYYRGVAKKRNDPDLVAIPGGLQAGRIFIWLFSIALPIFSATGDGMLALEVGIFGNFLGGIIFIIGAYTVPMLLKIVPSAALFGTVAGAAMCFLILESLNGIFTLPIVGWAALILLLILYLAKIETKLPAAFIAIAFGSVIAWITGAMEFGNVTAAFSSLGFNIPLPTFGFFSSEVINATIPYLPIIIVFSIGEVISSMQAVGQAHECGDTHFESVKPIVIAGVASILSSFLGNPLALGLYWGYPAWKEIKAGTGYHLGTVALYAAVGLTGLTAIINAFIPEAATLPVLVFIGICSFAQVFESSDKKYYPAAIIAMTPLLMEWAAGKASPGVALGFDNFRVGSTFIGMIFGAIVVAIIDRKWINATYASIAGLILIAVGMAHSPGVIFTEAYAPSMDFVALYGLTAVGFAILHFMKFKQDDIN</sequence>
<protein>
    <submittedName>
        <fullName evidence="1">Permease</fullName>
    </submittedName>
</protein>
<name>A0ACC8XBG1_9FIRM</name>
<evidence type="ECO:0000313" key="2">
    <source>
        <dbReference type="Proteomes" id="UP000188605"/>
    </source>
</evidence>
<organism evidence="1 2">
    <name type="scientific">Candidatus Epulonipiscium fishelsonii</name>
    <dbReference type="NCBI Taxonomy" id="77094"/>
    <lineage>
        <taxon>Bacteria</taxon>
        <taxon>Bacillati</taxon>
        <taxon>Bacillota</taxon>
        <taxon>Clostridia</taxon>
        <taxon>Lachnospirales</taxon>
        <taxon>Lachnospiraceae</taxon>
        <taxon>Candidatus Epulonipiscium</taxon>
    </lineage>
</organism>
<evidence type="ECO:0000313" key="1">
    <source>
        <dbReference type="EMBL" id="ONI39844.1"/>
    </source>
</evidence>
<dbReference type="Proteomes" id="UP000188605">
    <property type="component" value="Unassembled WGS sequence"/>
</dbReference>
<reference evidence="1" key="1">
    <citation type="submission" date="2016-08" db="EMBL/GenBank/DDBJ databases">
        <authorList>
            <person name="Ngugi D.K."/>
            <person name="Miyake S."/>
            <person name="Stingl U."/>
        </authorList>
    </citation>
    <scope>NUCLEOTIDE SEQUENCE</scope>
    <source>
        <strain evidence="1">SCG-B11WGA-EpuloA1</strain>
    </source>
</reference>
<accession>A0ACC8XBG1</accession>
<comment type="caution">
    <text evidence="1">The sequence shown here is derived from an EMBL/GenBank/DDBJ whole genome shotgun (WGS) entry which is preliminary data.</text>
</comment>
<dbReference type="EMBL" id="LJDB01000060">
    <property type="protein sequence ID" value="ONI39844.1"/>
    <property type="molecule type" value="Genomic_DNA"/>
</dbReference>